<evidence type="ECO:0000256" key="2">
    <source>
        <dbReference type="ARBA" id="ARBA00022679"/>
    </source>
</evidence>
<dbReference type="EMBL" id="CP000272">
    <property type="protein sequence ID" value="ABE36923.1"/>
    <property type="molecule type" value="Genomic_DNA"/>
</dbReference>
<dbReference type="KEGG" id="bxe:Bxe_C1056"/>
<comment type="cofactor">
    <cofactor evidence="1">
        <name>Zn(2+)</name>
        <dbReference type="ChEBI" id="CHEBI:29105"/>
    </cofactor>
</comment>
<dbReference type="PATRIC" id="fig|266265.5.peg.8818"/>
<keyword evidence="3" id="KW-0479">Metal-binding</keyword>
<dbReference type="KEGG" id="bxb:DR64_8744"/>
<dbReference type="InterPro" id="IPR008567">
    <property type="entry name" value="BKACE"/>
</dbReference>
<evidence type="ECO:0000256" key="3">
    <source>
        <dbReference type="ARBA" id="ARBA00022723"/>
    </source>
</evidence>
<dbReference type="STRING" id="266265.Bxe_C1056"/>
<gene>
    <name evidence="5" type="ORF">Bxe_C1056</name>
</gene>
<protein>
    <recommendedName>
        <fullName evidence="7">3-keto-5-aminohexanoate cleavage enzyme</fullName>
    </recommendedName>
</protein>
<accession>Q13G66</accession>
<evidence type="ECO:0000256" key="1">
    <source>
        <dbReference type="ARBA" id="ARBA00001947"/>
    </source>
</evidence>
<evidence type="ECO:0000313" key="6">
    <source>
        <dbReference type="Proteomes" id="UP000001817"/>
    </source>
</evidence>
<keyword evidence="4" id="KW-0862">Zinc</keyword>
<dbReference type="DNASU" id="4010568"/>
<dbReference type="PANTHER" id="PTHR37418">
    <property type="entry name" value="3-KETO-5-AMINOHEXANOATE CLEAVAGE ENZYME-RELATED"/>
    <property type="match status" value="1"/>
</dbReference>
<dbReference type="Pfam" id="PF05853">
    <property type="entry name" value="BKACE"/>
    <property type="match status" value="1"/>
</dbReference>
<dbReference type="GO" id="GO:0046872">
    <property type="term" value="F:metal ion binding"/>
    <property type="evidence" value="ECO:0007669"/>
    <property type="project" value="UniProtKB-KW"/>
</dbReference>
<dbReference type="GO" id="GO:0043720">
    <property type="term" value="F:3-keto-5-aminohexanoate cleavage activity"/>
    <property type="evidence" value="ECO:0007669"/>
    <property type="project" value="InterPro"/>
</dbReference>
<dbReference type="OrthoDB" id="9155960at2"/>
<dbReference type="InterPro" id="IPR013785">
    <property type="entry name" value="Aldolase_TIM"/>
</dbReference>
<dbReference type="AlphaFoldDB" id="Q13G66"/>
<keyword evidence="2" id="KW-0808">Transferase</keyword>
<organism evidence="5 6">
    <name type="scientific">Paraburkholderia xenovorans (strain LB400)</name>
    <dbReference type="NCBI Taxonomy" id="266265"/>
    <lineage>
        <taxon>Bacteria</taxon>
        <taxon>Pseudomonadati</taxon>
        <taxon>Pseudomonadota</taxon>
        <taxon>Betaproteobacteria</taxon>
        <taxon>Burkholderiales</taxon>
        <taxon>Burkholderiaceae</taxon>
        <taxon>Paraburkholderia</taxon>
    </lineage>
</organism>
<dbReference type="PANTHER" id="PTHR37418:SF2">
    <property type="entry name" value="3-KETO-5-AMINOHEXANOATE CLEAVAGE ENZYME"/>
    <property type="match status" value="1"/>
</dbReference>
<proteinExistence type="predicted"/>
<name>Q13G66_PARXL</name>
<dbReference type="RefSeq" id="WP_011494170.1">
    <property type="nucleotide sequence ID" value="NC_007953.1"/>
</dbReference>
<evidence type="ECO:0000313" key="5">
    <source>
        <dbReference type="EMBL" id="ABE36923.1"/>
    </source>
</evidence>
<reference evidence="5 6" key="1">
    <citation type="journal article" date="2006" name="Proc. Natl. Acad. Sci. U.S.A.">
        <title>Burkholderia xenovorans LB400 harbors a multi-replicon, 9.73-Mbp genome shaped for versatility.</title>
        <authorList>
            <person name="Chain P.S."/>
            <person name="Denef V.J."/>
            <person name="Konstantinidis K.T."/>
            <person name="Vergez L.M."/>
            <person name="Agullo L."/>
            <person name="Reyes V.L."/>
            <person name="Hauser L."/>
            <person name="Cordova M."/>
            <person name="Gomez L."/>
            <person name="Gonzalez M."/>
            <person name="Land M."/>
            <person name="Lao V."/>
            <person name="Larimer F."/>
            <person name="LiPuma J.J."/>
            <person name="Mahenthiralingam E."/>
            <person name="Malfatti S.A."/>
            <person name="Marx C.J."/>
            <person name="Parnell J.J."/>
            <person name="Ramette A."/>
            <person name="Richardson P."/>
            <person name="Seeger M."/>
            <person name="Smith D."/>
            <person name="Spilker T."/>
            <person name="Sul W.J."/>
            <person name="Tsoi T.V."/>
            <person name="Ulrich L.E."/>
            <person name="Zhulin I.B."/>
            <person name="Tiedje J.M."/>
        </authorList>
    </citation>
    <scope>NUCLEOTIDE SEQUENCE [LARGE SCALE GENOMIC DNA]</scope>
    <source>
        <strain evidence="5 6">LB400</strain>
    </source>
</reference>
<dbReference type="Gene3D" id="3.20.20.70">
    <property type="entry name" value="Aldolase class I"/>
    <property type="match status" value="1"/>
</dbReference>
<sequence>MKRVERVIITCAVTGSIHTPSMSPYLPVTPEQIAADSVAAAQAGAAMLHLHARNPRTGRPEQTPERFMEFLPRIREQCGAILNITTGGGLGMTLEERLAPAIAARPEVASMNMGSLNFNISGAAGKIRQFQHEWEKPYLEGTNDFILSNTFSQIEHGMRVLGESGTRFEFECYDVGHLYNLAHFVDRGLVKPPFFVQCIFGILGGIGADPENLLHMRAIADRLFGADYLLSVLAAGRHQMPFVSLSAILGGSVRVGLEDSLFIARHQLARSNAEQVAKIRRIVEELGLTVATADEARAMLATKGGDNVGF</sequence>
<dbReference type="eggNOG" id="COG3246">
    <property type="taxonomic scope" value="Bacteria"/>
</dbReference>
<keyword evidence="6" id="KW-1185">Reference proteome</keyword>
<evidence type="ECO:0008006" key="7">
    <source>
        <dbReference type="Google" id="ProtNLM"/>
    </source>
</evidence>
<dbReference type="Proteomes" id="UP000001817">
    <property type="component" value="Chromosome 3"/>
</dbReference>
<evidence type="ECO:0000256" key="4">
    <source>
        <dbReference type="ARBA" id="ARBA00022833"/>
    </source>
</evidence>